<evidence type="ECO:0000313" key="2">
    <source>
        <dbReference type="Proteomes" id="UP000275078"/>
    </source>
</evidence>
<reference evidence="1 2" key="1">
    <citation type="journal article" date="2018" name="Nat. Ecol. Evol.">
        <title>Pezizomycetes genomes reveal the molecular basis of ectomycorrhizal truffle lifestyle.</title>
        <authorList>
            <person name="Murat C."/>
            <person name="Payen T."/>
            <person name="Noel B."/>
            <person name="Kuo A."/>
            <person name="Morin E."/>
            <person name="Chen J."/>
            <person name="Kohler A."/>
            <person name="Krizsan K."/>
            <person name="Balestrini R."/>
            <person name="Da Silva C."/>
            <person name="Montanini B."/>
            <person name="Hainaut M."/>
            <person name="Levati E."/>
            <person name="Barry K.W."/>
            <person name="Belfiori B."/>
            <person name="Cichocki N."/>
            <person name="Clum A."/>
            <person name="Dockter R.B."/>
            <person name="Fauchery L."/>
            <person name="Guy J."/>
            <person name="Iotti M."/>
            <person name="Le Tacon F."/>
            <person name="Lindquist E.A."/>
            <person name="Lipzen A."/>
            <person name="Malagnac F."/>
            <person name="Mello A."/>
            <person name="Molinier V."/>
            <person name="Miyauchi S."/>
            <person name="Poulain J."/>
            <person name="Riccioni C."/>
            <person name="Rubini A."/>
            <person name="Sitrit Y."/>
            <person name="Splivallo R."/>
            <person name="Traeger S."/>
            <person name="Wang M."/>
            <person name="Zifcakova L."/>
            <person name="Wipf D."/>
            <person name="Zambonelli A."/>
            <person name="Paolocci F."/>
            <person name="Nowrousian M."/>
            <person name="Ottonello S."/>
            <person name="Baldrian P."/>
            <person name="Spatafora J.W."/>
            <person name="Henrissat B."/>
            <person name="Nagy L.G."/>
            <person name="Aury J.M."/>
            <person name="Wincker P."/>
            <person name="Grigoriev I.V."/>
            <person name="Bonfante P."/>
            <person name="Martin F.M."/>
        </authorList>
    </citation>
    <scope>NUCLEOTIDE SEQUENCE [LARGE SCALE GENOMIC DNA]</scope>
    <source>
        <strain evidence="1 2">RN42</strain>
    </source>
</reference>
<name>A0A3N4I075_ASCIM</name>
<dbReference type="Proteomes" id="UP000275078">
    <property type="component" value="Unassembled WGS sequence"/>
</dbReference>
<organism evidence="1 2">
    <name type="scientific">Ascobolus immersus RN42</name>
    <dbReference type="NCBI Taxonomy" id="1160509"/>
    <lineage>
        <taxon>Eukaryota</taxon>
        <taxon>Fungi</taxon>
        <taxon>Dikarya</taxon>
        <taxon>Ascomycota</taxon>
        <taxon>Pezizomycotina</taxon>
        <taxon>Pezizomycetes</taxon>
        <taxon>Pezizales</taxon>
        <taxon>Ascobolaceae</taxon>
        <taxon>Ascobolus</taxon>
    </lineage>
</organism>
<dbReference type="SUPFAM" id="SSF52047">
    <property type="entry name" value="RNI-like"/>
    <property type="match status" value="1"/>
</dbReference>
<dbReference type="AlphaFoldDB" id="A0A3N4I075"/>
<dbReference type="EMBL" id="ML119706">
    <property type="protein sequence ID" value="RPA78837.1"/>
    <property type="molecule type" value="Genomic_DNA"/>
</dbReference>
<accession>A0A3N4I075</accession>
<sequence>MPSIQDLPFEILSTILHFAAESNALEGTVATYTYGLTEAPRPLGKSQPHKYVRGRVPDDILRWRASDSLRRVCSTWHDWAIGYSMKKLYIRRWRGGESWDTTFVNRDHPRGGPTAPFPVVYRDPYRHLRKTAALLADFPSLALAVRSLWFNGIYIRESVRFVYSIASSCTNLRSLSAPWSTLRFLTGPEWAHLLSFPRLTALEFNAVDMRLAQLIPENQIDELPLHHPAVDFSTIRRIKFQGFTNVNPLTDSDLALIAHTATSLEALTIRGTRAISFAGVQTLAAASAAKLQLLDFTPEVVPTTAPAGALVFKEEPHYCTLFTPASMPKLTDLNITLPTLCPAFFTHLPAMTPLTPLTIRTASIACGSTPTSHAQKAHVLKTLLEASRAYSARTGVRVEIRVLESDLMFVPDEGLVHGDFGLVRKTSGGRWMGANRGETSVRGAWGKGAWEVGTEGQVLGAVGEGVLSI</sequence>
<evidence type="ECO:0000313" key="1">
    <source>
        <dbReference type="EMBL" id="RPA78837.1"/>
    </source>
</evidence>
<dbReference type="InterPro" id="IPR032675">
    <property type="entry name" value="LRR_dom_sf"/>
</dbReference>
<dbReference type="Gene3D" id="3.80.10.10">
    <property type="entry name" value="Ribonuclease Inhibitor"/>
    <property type="match status" value="1"/>
</dbReference>
<keyword evidence="2" id="KW-1185">Reference proteome</keyword>
<evidence type="ECO:0008006" key="3">
    <source>
        <dbReference type="Google" id="ProtNLM"/>
    </source>
</evidence>
<dbReference type="OrthoDB" id="5283561at2759"/>
<proteinExistence type="predicted"/>
<protein>
    <recommendedName>
        <fullName evidence="3">F-box domain-containing protein</fullName>
    </recommendedName>
</protein>
<gene>
    <name evidence="1" type="ORF">BJ508DRAFT_416322</name>
</gene>